<dbReference type="Proteomes" id="UP000292957">
    <property type="component" value="Unassembled WGS sequence"/>
</dbReference>
<protein>
    <submittedName>
        <fullName evidence="1">Uncharacterized protein</fullName>
    </submittedName>
</protein>
<proteinExistence type="predicted"/>
<evidence type="ECO:0000313" key="1">
    <source>
        <dbReference type="EMBL" id="TBU22485.1"/>
    </source>
</evidence>
<dbReference type="AlphaFoldDB" id="A0A4Q9M6C0"/>
<reference evidence="1" key="1">
    <citation type="submission" date="2019-01" db="EMBL/GenBank/DDBJ databases">
        <title>Draft genome sequences of three monokaryotic isolates of the white-rot basidiomycete fungus Dichomitus squalens.</title>
        <authorList>
            <consortium name="DOE Joint Genome Institute"/>
            <person name="Lopez S.C."/>
            <person name="Andreopoulos B."/>
            <person name="Pangilinan J."/>
            <person name="Lipzen A."/>
            <person name="Riley R."/>
            <person name="Ahrendt S."/>
            <person name="Ng V."/>
            <person name="Barry K."/>
            <person name="Daum C."/>
            <person name="Grigoriev I.V."/>
            <person name="Hilden K.S."/>
            <person name="Makela M.R."/>
            <person name="de Vries R.P."/>
        </authorList>
    </citation>
    <scope>NUCLEOTIDE SEQUENCE [LARGE SCALE GENOMIC DNA]</scope>
    <source>
        <strain evidence="1">OM18370.1</strain>
    </source>
</reference>
<gene>
    <name evidence="1" type="ORF">BD311DRAFT_770268</name>
</gene>
<dbReference type="EMBL" id="ML143539">
    <property type="protein sequence ID" value="TBU22485.1"/>
    <property type="molecule type" value="Genomic_DNA"/>
</dbReference>
<organism evidence="1">
    <name type="scientific">Dichomitus squalens</name>
    <dbReference type="NCBI Taxonomy" id="114155"/>
    <lineage>
        <taxon>Eukaryota</taxon>
        <taxon>Fungi</taxon>
        <taxon>Dikarya</taxon>
        <taxon>Basidiomycota</taxon>
        <taxon>Agaricomycotina</taxon>
        <taxon>Agaricomycetes</taxon>
        <taxon>Polyporales</taxon>
        <taxon>Polyporaceae</taxon>
        <taxon>Dichomitus</taxon>
    </lineage>
</organism>
<name>A0A4Q9M6C0_9APHY</name>
<sequence>MCAARQRGSREHRKRERFEWSTMSGLVLFQGTAPEPMGQQNSSTPFRYASLSYRLGTHYQPVLYDTFDVSCFEAYNGDLPRVRRARWGLQRQRQLLVSARRRKVP</sequence>
<accession>A0A4Q9M6C0</accession>